<keyword evidence="1" id="KW-0812">Transmembrane</keyword>
<protein>
    <submittedName>
        <fullName evidence="2">Uncharacterized protein</fullName>
    </submittedName>
</protein>
<feature type="transmembrane region" description="Helical" evidence="1">
    <location>
        <begin position="12"/>
        <end position="32"/>
    </location>
</feature>
<evidence type="ECO:0000313" key="3">
    <source>
        <dbReference type="Proteomes" id="UP001280581"/>
    </source>
</evidence>
<reference evidence="2 3" key="1">
    <citation type="submission" date="2021-02" db="EMBL/GenBank/DDBJ databases">
        <title>Genome assembly of Pseudopithomyces chartarum.</title>
        <authorList>
            <person name="Jauregui R."/>
            <person name="Singh J."/>
            <person name="Voisey C."/>
        </authorList>
    </citation>
    <scope>NUCLEOTIDE SEQUENCE [LARGE SCALE GENOMIC DNA]</scope>
    <source>
        <strain evidence="2 3">AGR01</strain>
    </source>
</reference>
<accession>A0AAN6RJI4</accession>
<name>A0AAN6RJI4_9PLEO</name>
<sequence>MLRKRRHMNPDTAIITIPVTTAICSMACVAYMQAGSLRKSLTLRQSMALADRGWMSPGILNSYTHSGSLPLLCALALTLIGSISQILQNAFVEHESILARGYKSASVTGTYVNDIPNLVGGQVSDFSDRSNEGNRMMKLRNLLESPYSSDDDAKNWGDPYKDADYSMSDDENALTHGNIYSPLPSSFSKNAFPIAQYAPRMNSSVIYVNITENEFKENCRNETDNGGFYAKYGVDTESLRFKFEACMPTDLRNTPWKVTRDRQDITEKLYLGLGLYGISGASLDMVYWKLEVGTSLGYFELPSEQNNNKPGRLLDKDPLAPGSAQIKEGIYRRADNVSYFGNDTLSQETNIGPLASVALALFGRWSFVESRMSDPSRFILPYDYLEDGIYPTGTRDCVYKFPMGNWENYVSQKCVSHWESLDERDVYTQVRTYLKPFYSDTTFKYELQTNLNHAIYMANKLWLGGTYPRGSHAQLAVAFDAGIPVIKPKISLAGMIVGSIFLAAHLLGLLLLAIYVFMMKPWSDTMGAEVMLKMGMVYSDTLAQSQTKKEWKETLNNLPGYIGDEKPNEQVGRLGLGAAAGLSRRKGRQFEVLK</sequence>
<dbReference type="EMBL" id="WVTA01000006">
    <property type="protein sequence ID" value="KAK3209557.1"/>
    <property type="molecule type" value="Genomic_DNA"/>
</dbReference>
<gene>
    <name evidence="2" type="ORF">GRF29_69g2112244</name>
</gene>
<evidence type="ECO:0000313" key="2">
    <source>
        <dbReference type="EMBL" id="KAK3209557.1"/>
    </source>
</evidence>
<proteinExistence type="predicted"/>
<organism evidence="2 3">
    <name type="scientific">Pseudopithomyces chartarum</name>
    <dbReference type="NCBI Taxonomy" id="1892770"/>
    <lineage>
        <taxon>Eukaryota</taxon>
        <taxon>Fungi</taxon>
        <taxon>Dikarya</taxon>
        <taxon>Ascomycota</taxon>
        <taxon>Pezizomycotina</taxon>
        <taxon>Dothideomycetes</taxon>
        <taxon>Pleosporomycetidae</taxon>
        <taxon>Pleosporales</taxon>
        <taxon>Massarineae</taxon>
        <taxon>Didymosphaeriaceae</taxon>
        <taxon>Pseudopithomyces</taxon>
    </lineage>
</organism>
<dbReference type="Proteomes" id="UP001280581">
    <property type="component" value="Unassembled WGS sequence"/>
</dbReference>
<keyword evidence="1" id="KW-0472">Membrane</keyword>
<comment type="caution">
    <text evidence="2">The sequence shown here is derived from an EMBL/GenBank/DDBJ whole genome shotgun (WGS) entry which is preliminary data.</text>
</comment>
<keyword evidence="3" id="KW-1185">Reference proteome</keyword>
<feature type="transmembrane region" description="Helical" evidence="1">
    <location>
        <begin position="492"/>
        <end position="517"/>
    </location>
</feature>
<evidence type="ECO:0000256" key="1">
    <source>
        <dbReference type="SAM" id="Phobius"/>
    </source>
</evidence>
<keyword evidence="1" id="KW-1133">Transmembrane helix</keyword>
<dbReference type="AlphaFoldDB" id="A0AAN6RJI4"/>